<keyword evidence="3" id="KW-1185">Reference proteome</keyword>
<name>A0A2G9V0C8_TELCI</name>
<gene>
    <name evidence="2" type="ORF">TELCIR_02534</name>
</gene>
<evidence type="ECO:0000259" key="1">
    <source>
        <dbReference type="Pfam" id="PF03372"/>
    </source>
</evidence>
<proteinExistence type="predicted"/>
<dbReference type="Gene3D" id="3.60.10.10">
    <property type="entry name" value="Endonuclease/exonuclease/phosphatase"/>
    <property type="match status" value="1"/>
</dbReference>
<protein>
    <recommendedName>
        <fullName evidence="1">Endonuclease/exonuclease/phosphatase domain-containing protein</fullName>
    </recommendedName>
</protein>
<dbReference type="InterPro" id="IPR036691">
    <property type="entry name" value="Endo/exonu/phosph_ase_sf"/>
</dbReference>
<evidence type="ECO:0000313" key="3">
    <source>
        <dbReference type="Proteomes" id="UP000230423"/>
    </source>
</evidence>
<organism evidence="2 3">
    <name type="scientific">Teladorsagia circumcincta</name>
    <name type="common">Brown stomach worm</name>
    <name type="synonym">Ostertagia circumcincta</name>
    <dbReference type="NCBI Taxonomy" id="45464"/>
    <lineage>
        <taxon>Eukaryota</taxon>
        <taxon>Metazoa</taxon>
        <taxon>Ecdysozoa</taxon>
        <taxon>Nematoda</taxon>
        <taxon>Chromadorea</taxon>
        <taxon>Rhabditida</taxon>
        <taxon>Rhabditina</taxon>
        <taxon>Rhabditomorpha</taxon>
        <taxon>Strongyloidea</taxon>
        <taxon>Trichostrongylidae</taxon>
        <taxon>Teladorsagia</taxon>
    </lineage>
</organism>
<dbReference type="AlphaFoldDB" id="A0A2G9V0C8"/>
<reference evidence="2 3" key="1">
    <citation type="submission" date="2015-09" db="EMBL/GenBank/DDBJ databases">
        <title>Draft genome of the parasitic nematode Teladorsagia circumcincta isolate WARC Sus (inbred).</title>
        <authorList>
            <person name="Mitreva M."/>
        </authorList>
    </citation>
    <scope>NUCLEOTIDE SEQUENCE [LARGE SCALE GENOMIC DNA]</scope>
    <source>
        <strain evidence="2 3">S</strain>
    </source>
</reference>
<feature type="domain" description="Endonuclease/exonuclease/phosphatase" evidence="1">
    <location>
        <begin position="38"/>
        <end position="180"/>
    </location>
</feature>
<evidence type="ECO:0000313" key="2">
    <source>
        <dbReference type="EMBL" id="PIO75412.1"/>
    </source>
</evidence>
<dbReference type="GO" id="GO:0003824">
    <property type="term" value="F:catalytic activity"/>
    <property type="evidence" value="ECO:0007669"/>
    <property type="project" value="InterPro"/>
</dbReference>
<sequence>MAGFCLSGKSDEIAKPLHLERAVGYHRRRTSACQLIACTYNCRSVSSAAQLSALIDEARRIRYHVIGLSETKRKEPISCTWTDGTSVFLGARKYNSTSGGVGFIVSPKFSKHVRSVTFHGHRLAMLTASLSRDVQITVIEVYAPIAGSDEEEHDDFYEQLEELIRRERSYVVVMGDFNARIGSRRAGEVYIGPPSAEEHYCKCHDGLRMMSDMAD</sequence>
<dbReference type="EMBL" id="KZ345144">
    <property type="protein sequence ID" value="PIO75412.1"/>
    <property type="molecule type" value="Genomic_DNA"/>
</dbReference>
<dbReference type="Proteomes" id="UP000230423">
    <property type="component" value="Unassembled WGS sequence"/>
</dbReference>
<dbReference type="Pfam" id="PF03372">
    <property type="entry name" value="Exo_endo_phos"/>
    <property type="match status" value="1"/>
</dbReference>
<dbReference type="InterPro" id="IPR005135">
    <property type="entry name" value="Endo/exonuclease/phosphatase"/>
</dbReference>
<dbReference type="OrthoDB" id="5854880at2759"/>
<accession>A0A2G9V0C8</accession>
<dbReference type="SUPFAM" id="SSF56219">
    <property type="entry name" value="DNase I-like"/>
    <property type="match status" value="1"/>
</dbReference>